<proteinExistence type="predicted"/>
<reference evidence="2 3" key="1">
    <citation type="submission" date="2023-10" db="EMBL/GenBank/DDBJ databases">
        <title>Niallia locisalis sp.nov. isolated from a salt pond sample.</title>
        <authorList>
            <person name="Li X.-J."/>
            <person name="Dong L."/>
        </authorList>
    </citation>
    <scope>NUCLEOTIDE SEQUENCE [LARGE SCALE GENOMIC DNA]</scope>
    <source>
        <strain evidence="2 3">DSM 29761</strain>
    </source>
</reference>
<keyword evidence="1" id="KW-0812">Transmembrane</keyword>
<feature type="transmembrane region" description="Helical" evidence="1">
    <location>
        <begin position="37"/>
        <end position="57"/>
    </location>
</feature>
<gene>
    <name evidence="2" type="ORF">R4Z09_28785</name>
</gene>
<keyword evidence="1" id="KW-0472">Membrane</keyword>
<evidence type="ECO:0000313" key="2">
    <source>
        <dbReference type="EMBL" id="WVX81156.1"/>
    </source>
</evidence>
<feature type="transmembrane region" description="Helical" evidence="1">
    <location>
        <begin position="12"/>
        <end position="31"/>
    </location>
</feature>
<dbReference type="Proteomes" id="UP001357223">
    <property type="component" value="Chromosome"/>
</dbReference>
<protein>
    <submittedName>
        <fullName evidence="2">Uncharacterized protein</fullName>
    </submittedName>
</protein>
<sequence length="75" mass="8656">MVRMTVAGIGGFFLVFIEAYIVIMLTGYHSIDFDGISPFISIWSMNFFLLFSILTSIKPWIAERMSKNQETSLRR</sequence>
<name>A0ABZ2CFS2_9BACI</name>
<accession>A0ABZ2CFS2</accession>
<dbReference type="EMBL" id="CP137640">
    <property type="protein sequence ID" value="WVX81156.1"/>
    <property type="molecule type" value="Genomic_DNA"/>
</dbReference>
<keyword evidence="3" id="KW-1185">Reference proteome</keyword>
<evidence type="ECO:0000313" key="3">
    <source>
        <dbReference type="Proteomes" id="UP001357223"/>
    </source>
</evidence>
<dbReference type="RefSeq" id="WP_338450086.1">
    <property type="nucleotide sequence ID" value="NZ_CP137640.1"/>
</dbReference>
<keyword evidence="1" id="KW-1133">Transmembrane helix</keyword>
<organism evidence="2 3">
    <name type="scientific">Niallia oryzisoli</name>
    <dbReference type="NCBI Taxonomy" id="1737571"/>
    <lineage>
        <taxon>Bacteria</taxon>
        <taxon>Bacillati</taxon>
        <taxon>Bacillota</taxon>
        <taxon>Bacilli</taxon>
        <taxon>Bacillales</taxon>
        <taxon>Bacillaceae</taxon>
        <taxon>Niallia</taxon>
    </lineage>
</organism>
<evidence type="ECO:0000256" key="1">
    <source>
        <dbReference type="SAM" id="Phobius"/>
    </source>
</evidence>